<evidence type="ECO:0000256" key="1">
    <source>
        <dbReference type="PROSITE-ProRule" id="PRU00325"/>
    </source>
</evidence>
<keyword evidence="4" id="KW-1185">Reference proteome</keyword>
<dbReference type="PROSITE" id="PS50966">
    <property type="entry name" value="ZF_SWIM"/>
    <property type="match status" value="1"/>
</dbReference>
<dbReference type="PANTHER" id="PTHR38133:SF1">
    <property type="entry name" value="SLR1429 PROTEIN"/>
    <property type="match status" value="1"/>
</dbReference>
<dbReference type="AlphaFoldDB" id="A0A6I4W8J6"/>
<dbReference type="Proteomes" id="UP000431901">
    <property type="component" value="Unassembled WGS sequence"/>
</dbReference>
<feature type="domain" description="SWIM-type" evidence="2">
    <location>
        <begin position="92"/>
        <end position="124"/>
    </location>
</feature>
<sequence>MAPDRWWSRRFLSLVDADGEGDVRNLRVAPGEVTARVDGHDVALGVETVDPAGWAAVDAALAAHPVVRARLLEGDVPPEIEVVFAETGRPLFPMHAGALHVMCDCDDWGDGPCAHAAAALRALADAFDEDPFLILEWNGRARNDLLTALRRRPAEPEKDDDAEPLDAETFWTADLGLAALRDPPPAPPAPPGLVLRVAAPPPVKVRRRDLADVLAPAYDALAGDG</sequence>
<comment type="caution">
    <text evidence="3">The sequence shown here is derived from an EMBL/GenBank/DDBJ whole genome shotgun (WGS) entry which is preliminary data.</text>
</comment>
<dbReference type="OrthoDB" id="188274at2"/>
<gene>
    <name evidence="3" type="ORF">GQ466_05090</name>
</gene>
<organism evidence="3 4">
    <name type="scientific">Actinomadura rayongensis</name>
    <dbReference type="NCBI Taxonomy" id="1429076"/>
    <lineage>
        <taxon>Bacteria</taxon>
        <taxon>Bacillati</taxon>
        <taxon>Actinomycetota</taxon>
        <taxon>Actinomycetes</taxon>
        <taxon>Streptosporangiales</taxon>
        <taxon>Thermomonosporaceae</taxon>
        <taxon>Actinomadura</taxon>
    </lineage>
</organism>
<reference evidence="3 4" key="1">
    <citation type="submission" date="2019-12" db="EMBL/GenBank/DDBJ databases">
        <title>Nocardia macrotermitis sp. nov. and Nocardia aurantia sp. nov., isolated from the gut of the fungus growing-termite Macrotermes natalensis.</title>
        <authorList>
            <person name="Christine B."/>
            <person name="Rene B."/>
        </authorList>
    </citation>
    <scope>NUCLEOTIDE SEQUENCE [LARGE SCALE GENOMIC DNA]</scope>
    <source>
        <strain evidence="3 4">DSM 102126</strain>
    </source>
</reference>
<evidence type="ECO:0000259" key="2">
    <source>
        <dbReference type="PROSITE" id="PS50966"/>
    </source>
</evidence>
<dbReference type="EMBL" id="WUTW01000001">
    <property type="protein sequence ID" value="MXQ63404.1"/>
    <property type="molecule type" value="Genomic_DNA"/>
</dbReference>
<protein>
    <recommendedName>
        <fullName evidence="2">SWIM-type domain-containing protein</fullName>
    </recommendedName>
</protein>
<keyword evidence="1" id="KW-0479">Metal-binding</keyword>
<evidence type="ECO:0000313" key="4">
    <source>
        <dbReference type="Proteomes" id="UP000431901"/>
    </source>
</evidence>
<dbReference type="GO" id="GO:0008270">
    <property type="term" value="F:zinc ion binding"/>
    <property type="evidence" value="ECO:0007669"/>
    <property type="project" value="UniProtKB-KW"/>
</dbReference>
<evidence type="ECO:0000313" key="3">
    <source>
        <dbReference type="EMBL" id="MXQ63404.1"/>
    </source>
</evidence>
<keyword evidence="1" id="KW-0863">Zinc-finger</keyword>
<dbReference type="PANTHER" id="PTHR38133">
    <property type="entry name" value="SLR1429 PROTEIN"/>
    <property type="match status" value="1"/>
</dbReference>
<keyword evidence="1" id="KW-0862">Zinc</keyword>
<accession>A0A6I4W8J6</accession>
<dbReference type="RefSeq" id="WP_161101571.1">
    <property type="nucleotide sequence ID" value="NZ_JBHLYI010000002.1"/>
</dbReference>
<proteinExistence type="predicted"/>
<name>A0A6I4W8J6_9ACTN</name>
<dbReference type="InterPro" id="IPR007527">
    <property type="entry name" value="Znf_SWIM"/>
</dbReference>